<keyword evidence="1" id="KW-0472">Membrane</keyword>
<evidence type="ECO:0000313" key="2">
    <source>
        <dbReference type="EMBL" id="GAB08936.1"/>
    </source>
</evidence>
<accession>G7GZB1</accession>
<keyword evidence="1" id="KW-1133">Transmembrane helix</keyword>
<name>G7GZB1_9ACTN</name>
<proteinExistence type="predicted"/>
<feature type="transmembrane region" description="Helical" evidence="1">
    <location>
        <begin position="12"/>
        <end position="36"/>
    </location>
</feature>
<dbReference type="AlphaFoldDB" id="G7GZB1"/>
<evidence type="ECO:0000256" key="1">
    <source>
        <dbReference type="SAM" id="Phobius"/>
    </source>
</evidence>
<dbReference type="Proteomes" id="UP000035088">
    <property type="component" value="Unassembled WGS sequence"/>
</dbReference>
<comment type="caution">
    <text evidence="2">The sequence shown here is derived from an EMBL/GenBank/DDBJ whole genome shotgun (WGS) entry which is preliminary data.</text>
</comment>
<keyword evidence="1" id="KW-0812">Transmembrane</keyword>
<organism evidence="2 3">
    <name type="scientific">Gordonia araii NBRC 100433</name>
    <dbReference type="NCBI Taxonomy" id="1073574"/>
    <lineage>
        <taxon>Bacteria</taxon>
        <taxon>Bacillati</taxon>
        <taxon>Actinomycetota</taxon>
        <taxon>Actinomycetes</taxon>
        <taxon>Mycobacteriales</taxon>
        <taxon>Gordoniaceae</taxon>
        <taxon>Gordonia</taxon>
    </lineage>
</organism>
<sequence length="119" mass="13413">MHRPRRPQVAASFVALSVQEIVPAPVAMASLLVPWYLARRRSLWILLLVPVAATAIFLLSHFSQLATETLPSEAWESMWLVWLLSIVSYGVLAVIFVGFPWWGAKLDQQLTQRRAEGTD</sequence>
<keyword evidence="3" id="KW-1185">Reference proteome</keyword>
<dbReference type="EMBL" id="BAEE01000022">
    <property type="protein sequence ID" value="GAB08936.1"/>
    <property type="molecule type" value="Genomic_DNA"/>
</dbReference>
<evidence type="ECO:0000313" key="3">
    <source>
        <dbReference type="Proteomes" id="UP000035088"/>
    </source>
</evidence>
<gene>
    <name evidence="2" type="ORF">GOARA_022_00120</name>
</gene>
<reference evidence="2 3" key="1">
    <citation type="submission" date="2011-11" db="EMBL/GenBank/DDBJ databases">
        <title>Whole genome shotgun sequence of Gordonia araii NBRC 100433.</title>
        <authorList>
            <person name="Yoshida Y."/>
            <person name="Hosoyama A."/>
            <person name="Tsuchikane K."/>
            <person name="Katsumata H."/>
            <person name="Yamazaki S."/>
            <person name="Fujita N."/>
        </authorList>
    </citation>
    <scope>NUCLEOTIDE SEQUENCE [LARGE SCALE GENOMIC DNA]</scope>
    <source>
        <strain evidence="2 3">NBRC 100433</strain>
    </source>
</reference>
<feature type="transmembrane region" description="Helical" evidence="1">
    <location>
        <begin position="82"/>
        <end position="104"/>
    </location>
</feature>
<feature type="transmembrane region" description="Helical" evidence="1">
    <location>
        <begin position="43"/>
        <end position="62"/>
    </location>
</feature>
<protein>
    <submittedName>
        <fullName evidence="2">Uncharacterized protein</fullName>
    </submittedName>
</protein>